<dbReference type="CDD" id="cd06261">
    <property type="entry name" value="TM_PBP2"/>
    <property type="match status" value="1"/>
</dbReference>
<sequence>MRQTTGGKIADIIILFILTVAGFFTLYPFIYVFSMSVSDPAEVMKMTIKFFPKGFSLKSYELILENPNIWRYYYNTIWYTVVGVLANIVVTVTFAYPLSRKEFCLKKPLMVFMSIPMFFSGGMIPSFLVISKLGLYNTRWALILPGAMSIWVAVMARVYFQTTIPDAVVEAAKIDGCNDLRILGRIVVPLSKPILAVIGLYNAVSFWNLYLNAVIYISDAKLQPLQVYLQRTMYGNQMKYSIIVFSILPIICVYPLLQKYFVKGVMVGSLKG</sequence>
<evidence type="ECO:0000256" key="6">
    <source>
        <dbReference type="ARBA" id="ARBA00023136"/>
    </source>
</evidence>
<feature type="domain" description="ABC transmembrane type-1" evidence="8">
    <location>
        <begin position="73"/>
        <end position="257"/>
    </location>
</feature>
<dbReference type="SUPFAM" id="SSF161098">
    <property type="entry name" value="MetI-like"/>
    <property type="match status" value="1"/>
</dbReference>
<accession>A0A6I2UB54</accession>
<evidence type="ECO:0000313" key="9">
    <source>
        <dbReference type="EMBL" id="MST93159.1"/>
    </source>
</evidence>
<evidence type="ECO:0000256" key="3">
    <source>
        <dbReference type="ARBA" id="ARBA00022475"/>
    </source>
</evidence>
<keyword evidence="6 7" id="KW-0472">Membrane</keyword>
<dbReference type="PROSITE" id="PS50928">
    <property type="entry name" value="ABC_TM1"/>
    <property type="match status" value="1"/>
</dbReference>
<dbReference type="GO" id="GO:0055085">
    <property type="term" value="P:transmembrane transport"/>
    <property type="evidence" value="ECO:0007669"/>
    <property type="project" value="InterPro"/>
</dbReference>
<reference evidence="9 10" key="1">
    <citation type="submission" date="2019-08" db="EMBL/GenBank/DDBJ databases">
        <title>In-depth cultivation of the pig gut microbiome towards novel bacterial diversity and tailored functional studies.</title>
        <authorList>
            <person name="Wylensek D."/>
            <person name="Hitch T.C.A."/>
            <person name="Clavel T."/>
        </authorList>
    </citation>
    <scope>NUCLEOTIDE SEQUENCE [LARGE SCALE GENOMIC DNA]</scope>
    <source>
        <strain evidence="9 10">WCA3-601-WT-6J</strain>
    </source>
</reference>
<gene>
    <name evidence="9" type="ORF">FYJ76_14680</name>
</gene>
<feature type="transmembrane region" description="Helical" evidence="7">
    <location>
        <begin position="140"/>
        <end position="160"/>
    </location>
</feature>
<evidence type="ECO:0000256" key="2">
    <source>
        <dbReference type="ARBA" id="ARBA00022448"/>
    </source>
</evidence>
<protein>
    <submittedName>
        <fullName evidence="9">Carbohydrate ABC transporter permease</fullName>
    </submittedName>
</protein>
<comment type="similarity">
    <text evidence="7">Belongs to the binding-protein-dependent transport system permease family.</text>
</comment>
<evidence type="ECO:0000256" key="5">
    <source>
        <dbReference type="ARBA" id="ARBA00022989"/>
    </source>
</evidence>
<dbReference type="EMBL" id="VUNJ01000020">
    <property type="protein sequence ID" value="MST93159.1"/>
    <property type="molecule type" value="Genomic_DNA"/>
</dbReference>
<comment type="caution">
    <text evidence="9">The sequence shown here is derived from an EMBL/GenBank/DDBJ whole genome shotgun (WGS) entry which is preliminary data.</text>
</comment>
<dbReference type="InterPro" id="IPR035906">
    <property type="entry name" value="MetI-like_sf"/>
</dbReference>
<keyword evidence="4 7" id="KW-0812">Transmembrane</keyword>
<name>A0A6I2UB54_9FIRM</name>
<evidence type="ECO:0000256" key="7">
    <source>
        <dbReference type="RuleBase" id="RU363032"/>
    </source>
</evidence>
<comment type="subcellular location">
    <subcellularLocation>
        <location evidence="1 7">Cell membrane</location>
        <topology evidence="1 7">Multi-pass membrane protein</topology>
    </subcellularLocation>
</comment>
<evidence type="ECO:0000313" key="10">
    <source>
        <dbReference type="Proteomes" id="UP000431913"/>
    </source>
</evidence>
<dbReference type="AlphaFoldDB" id="A0A6I2UB54"/>
<dbReference type="GO" id="GO:0005886">
    <property type="term" value="C:plasma membrane"/>
    <property type="evidence" value="ECO:0007669"/>
    <property type="project" value="UniProtKB-SubCell"/>
</dbReference>
<keyword evidence="3" id="KW-1003">Cell membrane</keyword>
<evidence type="ECO:0000256" key="1">
    <source>
        <dbReference type="ARBA" id="ARBA00004651"/>
    </source>
</evidence>
<dbReference type="PANTHER" id="PTHR43744">
    <property type="entry name" value="ABC TRANSPORTER PERMEASE PROTEIN MG189-RELATED-RELATED"/>
    <property type="match status" value="1"/>
</dbReference>
<dbReference type="Gene3D" id="1.10.3720.10">
    <property type="entry name" value="MetI-like"/>
    <property type="match status" value="1"/>
</dbReference>
<dbReference type="Proteomes" id="UP000431913">
    <property type="component" value="Unassembled WGS sequence"/>
</dbReference>
<feature type="transmembrane region" description="Helical" evidence="7">
    <location>
        <begin position="12"/>
        <end position="34"/>
    </location>
</feature>
<dbReference type="PANTHER" id="PTHR43744:SF9">
    <property type="entry name" value="POLYGALACTURONAN_RHAMNOGALACTURONAN TRANSPORT SYSTEM PERMEASE PROTEIN YTCP"/>
    <property type="match status" value="1"/>
</dbReference>
<keyword evidence="5 7" id="KW-1133">Transmembrane helix</keyword>
<proteinExistence type="inferred from homology"/>
<dbReference type="InterPro" id="IPR000515">
    <property type="entry name" value="MetI-like"/>
</dbReference>
<feature type="transmembrane region" description="Helical" evidence="7">
    <location>
        <begin position="238"/>
        <end position="257"/>
    </location>
</feature>
<evidence type="ECO:0000259" key="8">
    <source>
        <dbReference type="PROSITE" id="PS50928"/>
    </source>
</evidence>
<keyword evidence="2 7" id="KW-0813">Transport</keyword>
<dbReference type="Pfam" id="PF00528">
    <property type="entry name" value="BPD_transp_1"/>
    <property type="match status" value="1"/>
</dbReference>
<feature type="transmembrane region" description="Helical" evidence="7">
    <location>
        <begin position="77"/>
        <end position="97"/>
    </location>
</feature>
<evidence type="ECO:0000256" key="4">
    <source>
        <dbReference type="ARBA" id="ARBA00022692"/>
    </source>
</evidence>
<organism evidence="9 10">
    <name type="scientific">Ruthenibacterium lactatiformans</name>
    <dbReference type="NCBI Taxonomy" id="1550024"/>
    <lineage>
        <taxon>Bacteria</taxon>
        <taxon>Bacillati</taxon>
        <taxon>Bacillota</taxon>
        <taxon>Clostridia</taxon>
        <taxon>Eubacteriales</taxon>
        <taxon>Oscillospiraceae</taxon>
        <taxon>Ruthenibacterium</taxon>
    </lineage>
</organism>
<feature type="transmembrane region" description="Helical" evidence="7">
    <location>
        <begin position="109"/>
        <end position="128"/>
    </location>
</feature>